<evidence type="ECO:0000256" key="1">
    <source>
        <dbReference type="PROSITE-ProRule" id="PRU00339"/>
    </source>
</evidence>
<dbReference type="AlphaFoldDB" id="A0A3D9KYC0"/>
<dbReference type="InterPro" id="IPR011990">
    <property type="entry name" value="TPR-like_helical_dom_sf"/>
</dbReference>
<reference evidence="3 4" key="1">
    <citation type="submission" date="2018-07" db="EMBL/GenBank/DDBJ databases">
        <title>Genomic Encyclopedia of Type Strains, Phase IV (KMG-IV): sequencing the most valuable type-strain genomes for metagenomic binning, comparative biology and taxonomic classification.</title>
        <authorList>
            <person name="Goeker M."/>
        </authorList>
    </citation>
    <scope>NUCLEOTIDE SEQUENCE [LARGE SCALE GENOMIC DNA]</scope>
    <source>
        <strain evidence="3 4">DSM 4134</strain>
    </source>
</reference>
<dbReference type="OrthoDB" id="978953at2"/>
<evidence type="ECO:0000313" key="3">
    <source>
        <dbReference type="EMBL" id="RED94408.1"/>
    </source>
</evidence>
<gene>
    <name evidence="3" type="ORF">C7460_12195</name>
</gene>
<dbReference type="SUPFAM" id="SSF48452">
    <property type="entry name" value="TPR-like"/>
    <property type="match status" value="1"/>
</dbReference>
<evidence type="ECO:0000256" key="2">
    <source>
        <dbReference type="SAM" id="SignalP"/>
    </source>
</evidence>
<sequence length="230" mass="25605">MKYLLSLIVCLVAFASSAQQQVPQDSIPFELRKQAYIYSMANKYNDPAVARMALYNLIATNPGSSALLDSLALLYIDYQQYASAALVAQDAMKLNPDDIFATEVAAVAFDNLGVKTRAVANYEKLYLANNDLNTLYKVAFLQLDLKRYGQALSNADIIIESSKSEEIELIFPTQDNKGQEVSMKVAAIRLKGMIEKDRGNTALAKDLFQKALDMQPDFELLKQQIAELDQ</sequence>
<feature type="repeat" description="TPR" evidence="1">
    <location>
        <begin position="185"/>
        <end position="218"/>
    </location>
</feature>
<evidence type="ECO:0008006" key="5">
    <source>
        <dbReference type="Google" id="ProtNLM"/>
    </source>
</evidence>
<keyword evidence="2" id="KW-0732">Signal</keyword>
<evidence type="ECO:0000313" key="4">
    <source>
        <dbReference type="Proteomes" id="UP000256779"/>
    </source>
</evidence>
<dbReference type="RefSeq" id="WP_115869639.1">
    <property type="nucleotide sequence ID" value="NZ_QREG01000021.1"/>
</dbReference>
<keyword evidence="4" id="KW-1185">Reference proteome</keyword>
<dbReference type="InterPro" id="IPR019734">
    <property type="entry name" value="TPR_rpt"/>
</dbReference>
<dbReference type="Proteomes" id="UP000256779">
    <property type="component" value="Unassembled WGS sequence"/>
</dbReference>
<name>A0A3D9KYC0_MARFU</name>
<dbReference type="Gene3D" id="1.25.40.10">
    <property type="entry name" value="Tetratricopeptide repeat domain"/>
    <property type="match status" value="2"/>
</dbReference>
<dbReference type="PROSITE" id="PS50005">
    <property type="entry name" value="TPR"/>
    <property type="match status" value="2"/>
</dbReference>
<feature type="repeat" description="TPR" evidence="1">
    <location>
        <begin position="65"/>
        <end position="98"/>
    </location>
</feature>
<dbReference type="SMART" id="SM00028">
    <property type="entry name" value="TPR"/>
    <property type="match status" value="2"/>
</dbReference>
<comment type="caution">
    <text evidence="3">The sequence shown here is derived from an EMBL/GenBank/DDBJ whole genome shotgun (WGS) entry which is preliminary data.</text>
</comment>
<feature type="signal peptide" evidence="2">
    <location>
        <begin position="1"/>
        <end position="20"/>
    </location>
</feature>
<proteinExistence type="predicted"/>
<accession>A0A3D9KYC0</accession>
<keyword evidence="1" id="KW-0802">TPR repeat</keyword>
<protein>
    <recommendedName>
        <fullName evidence="5">Tetratricopeptide repeat protein</fullName>
    </recommendedName>
</protein>
<dbReference type="EMBL" id="QREG01000021">
    <property type="protein sequence ID" value="RED94408.1"/>
    <property type="molecule type" value="Genomic_DNA"/>
</dbReference>
<feature type="chain" id="PRO_5017537360" description="Tetratricopeptide repeat protein" evidence="2">
    <location>
        <begin position="21"/>
        <end position="230"/>
    </location>
</feature>
<organism evidence="3 4">
    <name type="scientific">Marinoscillum furvescens DSM 4134</name>
    <dbReference type="NCBI Taxonomy" id="1122208"/>
    <lineage>
        <taxon>Bacteria</taxon>
        <taxon>Pseudomonadati</taxon>
        <taxon>Bacteroidota</taxon>
        <taxon>Cytophagia</taxon>
        <taxon>Cytophagales</taxon>
        <taxon>Reichenbachiellaceae</taxon>
        <taxon>Marinoscillum</taxon>
    </lineage>
</organism>